<proteinExistence type="predicted"/>
<dbReference type="InterPro" id="IPR003441">
    <property type="entry name" value="NAC-dom"/>
</dbReference>
<evidence type="ECO:0000259" key="5">
    <source>
        <dbReference type="PROSITE" id="PS51005"/>
    </source>
</evidence>
<accession>A0A6D2IT06</accession>
<keyword evidence="4" id="KW-0539">Nucleus</keyword>
<comment type="caution">
    <text evidence="6">The sequence shown here is derived from an EMBL/GenBank/DDBJ whole genome shotgun (WGS) entry which is preliminary data.</text>
</comment>
<dbReference type="AlphaFoldDB" id="A0A6D2IT06"/>
<dbReference type="GO" id="GO:0006355">
    <property type="term" value="P:regulation of DNA-templated transcription"/>
    <property type="evidence" value="ECO:0007669"/>
    <property type="project" value="InterPro"/>
</dbReference>
<dbReference type="PROSITE" id="PS51005">
    <property type="entry name" value="NAC"/>
    <property type="match status" value="1"/>
</dbReference>
<dbReference type="Proteomes" id="UP000467841">
    <property type="component" value="Unassembled WGS sequence"/>
</dbReference>
<evidence type="ECO:0000313" key="6">
    <source>
        <dbReference type="EMBL" id="CAA7028229.1"/>
    </source>
</evidence>
<evidence type="ECO:0000313" key="7">
    <source>
        <dbReference type="Proteomes" id="UP000467841"/>
    </source>
</evidence>
<dbReference type="Pfam" id="PF02365">
    <property type="entry name" value="NAM"/>
    <property type="match status" value="1"/>
</dbReference>
<name>A0A6D2IT06_9BRAS</name>
<keyword evidence="2" id="KW-0238">DNA-binding</keyword>
<keyword evidence="3" id="KW-0804">Transcription</keyword>
<feature type="domain" description="NAC" evidence="5">
    <location>
        <begin position="1"/>
        <end position="132"/>
    </location>
</feature>
<dbReference type="EMBL" id="CACVBM020001064">
    <property type="protein sequence ID" value="CAA7028229.1"/>
    <property type="molecule type" value="Genomic_DNA"/>
</dbReference>
<evidence type="ECO:0000256" key="3">
    <source>
        <dbReference type="ARBA" id="ARBA00023163"/>
    </source>
</evidence>
<keyword evidence="7" id="KW-1185">Reference proteome</keyword>
<evidence type="ECO:0000256" key="4">
    <source>
        <dbReference type="ARBA" id="ARBA00023242"/>
    </source>
</evidence>
<protein>
    <recommendedName>
        <fullName evidence="5">NAC domain-containing protein</fullName>
    </recommendedName>
</protein>
<sequence length="132" mass="14791">MAAVRFAPTEEEIFERFLFPRLAGDEHALQNSPIRFFELYNQDPVTAAFPPQHFFLANNHYFFVSRVPVKPASLKPSRVIANLVSPGRWKTVGKAKQVKRGNTIILGQRNTLDFVTVEGRGQGGDNMSTKGS</sequence>
<keyword evidence="1" id="KW-0805">Transcription regulation</keyword>
<dbReference type="GO" id="GO:0003677">
    <property type="term" value="F:DNA binding"/>
    <property type="evidence" value="ECO:0007669"/>
    <property type="project" value="UniProtKB-KW"/>
</dbReference>
<organism evidence="6 7">
    <name type="scientific">Microthlaspi erraticum</name>
    <dbReference type="NCBI Taxonomy" id="1685480"/>
    <lineage>
        <taxon>Eukaryota</taxon>
        <taxon>Viridiplantae</taxon>
        <taxon>Streptophyta</taxon>
        <taxon>Embryophyta</taxon>
        <taxon>Tracheophyta</taxon>
        <taxon>Spermatophyta</taxon>
        <taxon>Magnoliopsida</taxon>
        <taxon>eudicotyledons</taxon>
        <taxon>Gunneridae</taxon>
        <taxon>Pentapetalae</taxon>
        <taxon>rosids</taxon>
        <taxon>malvids</taxon>
        <taxon>Brassicales</taxon>
        <taxon>Brassicaceae</taxon>
        <taxon>Coluteocarpeae</taxon>
        <taxon>Microthlaspi</taxon>
    </lineage>
</organism>
<dbReference type="SUPFAM" id="SSF101941">
    <property type="entry name" value="NAC domain"/>
    <property type="match status" value="1"/>
</dbReference>
<evidence type="ECO:0000256" key="2">
    <source>
        <dbReference type="ARBA" id="ARBA00023125"/>
    </source>
</evidence>
<dbReference type="InterPro" id="IPR036093">
    <property type="entry name" value="NAC_dom_sf"/>
</dbReference>
<gene>
    <name evidence="6" type="ORF">MERR_LOCUS15464</name>
</gene>
<evidence type="ECO:0000256" key="1">
    <source>
        <dbReference type="ARBA" id="ARBA00023015"/>
    </source>
</evidence>
<reference evidence="6" key="1">
    <citation type="submission" date="2020-01" db="EMBL/GenBank/DDBJ databases">
        <authorList>
            <person name="Mishra B."/>
        </authorList>
    </citation>
    <scope>NUCLEOTIDE SEQUENCE [LARGE SCALE GENOMIC DNA]</scope>
</reference>
<dbReference type="Gene3D" id="2.170.150.80">
    <property type="entry name" value="NAC domain"/>
    <property type="match status" value="1"/>
</dbReference>